<dbReference type="RefSeq" id="WP_301229043.1">
    <property type="nucleotide sequence ID" value="NZ_JAROCG010000002.1"/>
</dbReference>
<dbReference type="InterPro" id="IPR021660">
    <property type="entry name" value="DUF3253"/>
</dbReference>
<gene>
    <name evidence="1" type="ORF">P5G52_15185</name>
</gene>
<dbReference type="EMBL" id="JAROCG010000002">
    <property type="protein sequence ID" value="MDN4612209.1"/>
    <property type="molecule type" value="Genomic_DNA"/>
</dbReference>
<proteinExistence type="predicted"/>
<evidence type="ECO:0000313" key="1">
    <source>
        <dbReference type="EMBL" id="MDN4612209.1"/>
    </source>
</evidence>
<comment type="caution">
    <text evidence="1">The sequence shown here is derived from an EMBL/GenBank/DDBJ whole genome shotgun (WGS) entry which is preliminary data.</text>
</comment>
<evidence type="ECO:0000313" key="2">
    <source>
        <dbReference type="Proteomes" id="UP001174209"/>
    </source>
</evidence>
<dbReference type="Proteomes" id="UP001174209">
    <property type="component" value="Unassembled WGS sequence"/>
</dbReference>
<sequence>MTEPCSTTDDERYFLSGGRRWRRTDPSLPEDIKARLMSHLGRGRSGVRNSARGDDGGALPRARRTVQLAKEGLGERGTPWWEQSEVERTARWTAALKELDALHPKRPDQHPTDGMLRAEILRIAEQRGSGKTLCPSDAARSIGGDTWRNLMPAARRIAFELAGEGRVDVTQHGEPVEADARGPIRIRWVH</sequence>
<dbReference type="Pfam" id="PF11625">
    <property type="entry name" value="DUF3253"/>
    <property type="match status" value="1"/>
</dbReference>
<keyword evidence="2" id="KW-1185">Reference proteome</keyword>
<dbReference type="Gene3D" id="1.10.10.10">
    <property type="entry name" value="Winged helix-like DNA-binding domain superfamily/Winged helix DNA-binding domain"/>
    <property type="match status" value="1"/>
</dbReference>
<organism evidence="1 2">
    <name type="scientific">Arthrobacter burdickii</name>
    <dbReference type="NCBI Taxonomy" id="3035920"/>
    <lineage>
        <taxon>Bacteria</taxon>
        <taxon>Bacillati</taxon>
        <taxon>Actinomycetota</taxon>
        <taxon>Actinomycetes</taxon>
        <taxon>Micrococcales</taxon>
        <taxon>Micrococcaceae</taxon>
        <taxon>Arthrobacter</taxon>
    </lineage>
</organism>
<protein>
    <submittedName>
        <fullName evidence="1">DUF3253 domain-containing protein</fullName>
    </submittedName>
</protein>
<accession>A0ABT8K783</accession>
<name>A0ABT8K783_9MICC</name>
<dbReference type="InterPro" id="IPR036390">
    <property type="entry name" value="WH_DNA-bd_sf"/>
</dbReference>
<dbReference type="InterPro" id="IPR036388">
    <property type="entry name" value="WH-like_DNA-bd_sf"/>
</dbReference>
<reference evidence="1" key="1">
    <citation type="submission" date="2023-06" db="EMBL/GenBank/DDBJ databases">
        <title>MT1 and MT2 Draft Genomes of Novel Species.</title>
        <authorList>
            <person name="Venkateswaran K."/>
        </authorList>
    </citation>
    <scope>NUCLEOTIDE SEQUENCE</scope>
    <source>
        <strain evidence="1">IIF3SC-B10</strain>
    </source>
</reference>
<dbReference type="SUPFAM" id="SSF46785">
    <property type="entry name" value="Winged helix' DNA-binding domain"/>
    <property type="match status" value="1"/>
</dbReference>